<name>A0A3N4IG35_ASCIM</name>
<feature type="compositionally biased region" description="Basic and acidic residues" evidence="1">
    <location>
        <begin position="1"/>
        <end position="13"/>
    </location>
</feature>
<organism evidence="2 3">
    <name type="scientific">Ascobolus immersus RN42</name>
    <dbReference type="NCBI Taxonomy" id="1160509"/>
    <lineage>
        <taxon>Eukaryota</taxon>
        <taxon>Fungi</taxon>
        <taxon>Dikarya</taxon>
        <taxon>Ascomycota</taxon>
        <taxon>Pezizomycotina</taxon>
        <taxon>Pezizomycetes</taxon>
        <taxon>Pezizales</taxon>
        <taxon>Ascobolaceae</taxon>
        <taxon>Ascobolus</taxon>
    </lineage>
</organism>
<dbReference type="AlphaFoldDB" id="A0A3N4IG35"/>
<reference evidence="2 3" key="1">
    <citation type="journal article" date="2018" name="Nat. Ecol. Evol.">
        <title>Pezizomycetes genomes reveal the molecular basis of ectomycorrhizal truffle lifestyle.</title>
        <authorList>
            <person name="Murat C."/>
            <person name="Payen T."/>
            <person name="Noel B."/>
            <person name="Kuo A."/>
            <person name="Morin E."/>
            <person name="Chen J."/>
            <person name="Kohler A."/>
            <person name="Krizsan K."/>
            <person name="Balestrini R."/>
            <person name="Da Silva C."/>
            <person name="Montanini B."/>
            <person name="Hainaut M."/>
            <person name="Levati E."/>
            <person name="Barry K.W."/>
            <person name="Belfiori B."/>
            <person name="Cichocki N."/>
            <person name="Clum A."/>
            <person name="Dockter R.B."/>
            <person name="Fauchery L."/>
            <person name="Guy J."/>
            <person name="Iotti M."/>
            <person name="Le Tacon F."/>
            <person name="Lindquist E.A."/>
            <person name="Lipzen A."/>
            <person name="Malagnac F."/>
            <person name="Mello A."/>
            <person name="Molinier V."/>
            <person name="Miyauchi S."/>
            <person name="Poulain J."/>
            <person name="Riccioni C."/>
            <person name="Rubini A."/>
            <person name="Sitrit Y."/>
            <person name="Splivallo R."/>
            <person name="Traeger S."/>
            <person name="Wang M."/>
            <person name="Zifcakova L."/>
            <person name="Wipf D."/>
            <person name="Zambonelli A."/>
            <person name="Paolocci F."/>
            <person name="Nowrousian M."/>
            <person name="Ottonello S."/>
            <person name="Baldrian P."/>
            <person name="Spatafora J.W."/>
            <person name="Henrissat B."/>
            <person name="Nagy L.G."/>
            <person name="Aury J.M."/>
            <person name="Wincker P."/>
            <person name="Grigoriev I.V."/>
            <person name="Bonfante P."/>
            <person name="Martin F.M."/>
        </authorList>
    </citation>
    <scope>NUCLEOTIDE SEQUENCE [LARGE SCALE GENOMIC DNA]</scope>
    <source>
        <strain evidence="2 3">RN42</strain>
    </source>
</reference>
<sequence length="145" mass="16705">MDRIRYNFKHEQGAQDQQPEEQPPPPRETTKHTINTLTLLSDNPTDWCGRSNGEDVCGRRGEYTDRVDIRERTVRTEPSTQKIEEIVSEMAKMGHDASRGFNAFVRDKEQELGRRLDIAYLKVIPAEGVEGEGLWFARTIFVVLE</sequence>
<dbReference type="EMBL" id="ML119666">
    <property type="protein sequence ID" value="RPA83141.1"/>
    <property type="molecule type" value="Genomic_DNA"/>
</dbReference>
<evidence type="ECO:0000313" key="2">
    <source>
        <dbReference type="EMBL" id="RPA83141.1"/>
    </source>
</evidence>
<protein>
    <submittedName>
        <fullName evidence="2">Uncharacterized protein</fullName>
    </submittedName>
</protein>
<evidence type="ECO:0000313" key="3">
    <source>
        <dbReference type="Proteomes" id="UP000275078"/>
    </source>
</evidence>
<dbReference type="Proteomes" id="UP000275078">
    <property type="component" value="Unassembled WGS sequence"/>
</dbReference>
<feature type="region of interest" description="Disordered" evidence="1">
    <location>
        <begin position="1"/>
        <end position="31"/>
    </location>
</feature>
<accession>A0A3N4IG35</accession>
<keyword evidence="3" id="KW-1185">Reference proteome</keyword>
<proteinExistence type="predicted"/>
<gene>
    <name evidence="2" type="ORF">BJ508DRAFT_304878</name>
</gene>
<evidence type="ECO:0000256" key="1">
    <source>
        <dbReference type="SAM" id="MobiDB-lite"/>
    </source>
</evidence>